<name>A0A1E7N9C6_KITAU</name>
<evidence type="ECO:0000256" key="1">
    <source>
        <dbReference type="SAM" id="MobiDB-lite"/>
    </source>
</evidence>
<organism evidence="3 4">
    <name type="scientific">Kitasatospora aureofaciens</name>
    <name type="common">Streptomyces aureofaciens</name>
    <dbReference type="NCBI Taxonomy" id="1894"/>
    <lineage>
        <taxon>Bacteria</taxon>
        <taxon>Bacillati</taxon>
        <taxon>Actinomycetota</taxon>
        <taxon>Actinomycetes</taxon>
        <taxon>Kitasatosporales</taxon>
        <taxon>Streptomycetaceae</taxon>
        <taxon>Kitasatospora</taxon>
    </lineage>
</organism>
<dbReference type="EMBL" id="JPRF03000021">
    <property type="protein sequence ID" value="OEV37291.1"/>
    <property type="molecule type" value="Genomic_DNA"/>
</dbReference>
<feature type="region of interest" description="Disordered" evidence="1">
    <location>
        <begin position="101"/>
        <end position="120"/>
    </location>
</feature>
<accession>A0A1E7N9C6</accession>
<dbReference type="EMBL" id="BMUB01000017">
    <property type="protein sequence ID" value="GGU95526.1"/>
    <property type="molecule type" value="Genomic_DNA"/>
</dbReference>
<sequence length="219" mass="23420">MTAPAQVAYDDILRVWREADGIEQIEHAWLFVHLMPLGGWIAVEHQGPGKPGRVVVGTLADRRPSPPPTSPWTCSTSPAGTWPTPSHPAPLATAARTPAVPMPNLTLGQTTGRTAPTDRGLGDAHRDYALGDGLVHLTWPTAPHIQALERRGRLLGWTEVDDDNNSWITLINGHPIADAADNLPLLSTNPTDALTLLRLAVERGLSGIAPGWVLPRSAG</sequence>
<comment type="caution">
    <text evidence="3">The sequence shown here is derived from an EMBL/GenBank/DDBJ whole genome shotgun (WGS) entry which is preliminary data.</text>
</comment>
<reference evidence="2" key="1">
    <citation type="journal article" date="2014" name="Int. J. Syst. Evol. Microbiol.">
        <title>Complete genome sequence of Corynebacterium casei LMG S-19264T (=DSM 44701T), isolated from a smear-ripened cheese.</title>
        <authorList>
            <consortium name="US DOE Joint Genome Institute (JGI-PGF)"/>
            <person name="Walter F."/>
            <person name="Albersmeier A."/>
            <person name="Kalinowski J."/>
            <person name="Ruckert C."/>
        </authorList>
    </citation>
    <scope>NUCLEOTIDE SEQUENCE</scope>
    <source>
        <strain evidence="2">JCM 4434</strain>
    </source>
</reference>
<gene>
    <name evidence="2" type="ORF">GCM10010502_56730</name>
    <name evidence="3" type="ORF">HS99_0005725</name>
</gene>
<reference evidence="3" key="3">
    <citation type="submission" date="2016-08" db="EMBL/GenBank/DDBJ databases">
        <title>Sequencing, Assembly and Comparative Genomics of S. aureofaciens ATCC 10762.</title>
        <authorList>
            <person name="Gradnigo J.S."/>
            <person name="Johnson N."/>
            <person name="Somerville G.A."/>
        </authorList>
    </citation>
    <scope>NUCLEOTIDE SEQUENCE [LARGE SCALE GENOMIC DNA]</scope>
    <source>
        <strain evidence="3">ATCC 10762</strain>
    </source>
</reference>
<dbReference type="Proteomes" id="UP000610124">
    <property type="component" value="Unassembled WGS sequence"/>
</dbReference>
<proteinExistence type="predicted"/>
<evidence type="ECO:0000313" key="4">
    <source>
        <dbReference type="Proteomes" id="UP000037395"/>
    </source>
</evidence>
<reference evidence="4" key="4">
    <citation type="submission" date="2016-08" db="EMBL/GenBank/DDBJ databases">
        <title>Sequencing, assembly and comparative genomics of S. aureofaciens ATCC 10762.</title>
        <authorList>
            <person name="Gradnigo J.S."/>
            <person name="Johnson N."/>
            <person name="Somerville G.A."/>
        </authorList>
    </citation>
    <scope>NUCLEOTIDE SEQUENCE [LARGE SCALE GENOMIC DNA]</scope>
    <source>
        <strain evidence="4">ATCC 10762 / DSM 40127 / CCM 3239 / JCM 4008 / LMG 5968 / NBRC 12843 / NCIMB 8234 / A-377</strain>
    </source>
</reference>
<evidence type="ECO:0000313" key="2">
    <source>
        <dbReference type="EMBL" id="GGU95526.1"/>
    </source>
</evidence>
<reference evidence="3 4" key="2">
    <citation type="submission" date="2014-07" db="EMBL/GenBank/DDBJ databases">
        <authorList>
            <person name="Zhang J.E."/>
            <person name="Yang H."/>
            <person name="Guo J."/>
            <person name="Deng Z."/>
            <person name="Luo H."/>
            <person name="Luo M."/>
            <person name="Zhao B."/>
        </authorList>
    </citation>
    <scope>NUCLEOTIDE SEQUENCE [LARGE SCALE GENOMIC DNA]</scope>
    <source>
        <strain evidence="3">ATCC 10762</strain>
        <strain evidence="4">ATCC 10762 / DSM 40127 / CCM 3239 / JCM 4008 / LMG 5968 / NBRC 12843 / NCIMB 8234 / A-377</strain>
    </source>
</reference>
<keyword evidence="4" id="KW-1185">Reference proteome</keyword>
<accession>A0A8H9LXU6</accession>
<feature type="region of interest" description="Disordered" evidence="1">
    <location>
        <begin position="62"/>
        <end position="82"/>
    </location>
</feature>
<dbReference type="RefSeq" id="WP_030555118.1">
    <property type="nucleotide sequence ID" value="NZ_BMUB01000017.1"/>
</dbReference>
<reference evidence="2" key="5">
    <citation type="submission" date="2020-09" db="EMBL/GenBank/DDBJ databases">
        <authorList>
            <person name="Sun Q."/>
            <person name="Ohkuma M."/>
        </authorList>
    </citation>
    <scope>NUCLEOTIDE SEQUENCE</scope>
    <source>
        <strain evidence="2">JCM 4434</strain>
    </source>
</reference>
<dbReference type="GeneID" id="97490653"/>
<protein>
    <submittedName>
        <fullName evidence="3">Uncharacterized protein</fullName>
    </submittedName>
</protein>
<evidence type="ECO:0000313" key="3">
    <source>
        <dbReference type="EMBL" id="OEV37291.1"/>
    </source>
</evidence>
<dbReference type="Proteomes" id="UP000037395">
    <property type="component" value="Unassembled WGS sequence"/>
</dbReference>
<dbReference type="AlphaFoldDB" id="A0A1E7N9C6"/>